<dbReference type="GeneID" id="109114178"/>
<gene>
    <name evidence="3" type="primary">LOC109114178</name>
</gene>
<dbReference type="STRING" id="4432.A0A1U8Q1Q3"/>
<dbReference type="InterPro" id="IPR043502">
    <property type="entry name" value="DNA/RNA_pol_sf"/>
</dbReference>
<dbReference type="RefSeq" id="XP_019051970.1">
    <property type="nucleotide sequence ID" value="XM_019196425.1"/>
</dbReference>
<reference evidence="3" key="1">
    <citation type="submission" date="2025-08" db="UniProtKB">
        <authorList>
            <consortium name="RefSeq"/>
        </authorList>
    </citation>
    <scope>IDENTIFICATION</scope>
</reference>
<protein>
    <submittedName>
        <fullName evidence="3">Uncharacterized protein LOC109114178</fullName>
    </submittedName>
</protein>
<dbReference type="PANTHER" id="PTHR33064:SF39">
    <property type="match status" value="1"/>
</dbReference>
<dbReference type="Pfam" id="PF17919">
    <property type="entry name" value="RT_RNaseH_2"/>
    <property type="match status" value="1"/>
</dbReference>
<dbReference type="InterPro" id="IPR041577">
    <property type="entry name" value="RT_RNaseH_2"/>
</dbReference>
<dbReference type="Gene3D" id="3.30.70.270">
    <property type="match status" value="1"/>
</dbReference>
<organism evidence="2 3">
    <name type="scientific">Nelumbo nucifera</name>
    <name type="common">Sacred lotus</name>
    <dbReference type="NCBI Taxonomy" id="4432"/>
    <lineage>
        <taxon>Eukaryota</taxon>
        <taxon>Viridiplantae</taxon>
        <taxon>Streptophyta</taxon>
        <taxon>Embryophyta</taxon>
        <taxon>Tracheophyta</taxon>
        <taxon>Spermatophyta</taxon>
        <taxon>Magnoliopsida</taxon>
        <taxon>Proteales</taxon>
        <taxon>Nelumbonaceae</taxon>
        <taxon>Nelumbo</taxon>
    </lineage>
</organism>
<dbReference type="AlphaFoldDB" id="A0A1U8Q1Q3"/>
<proteinExistence type="predicted"/>
<dbReference type="InParanoid" id="A0A1U8Q1Q3"/>
<evidence type="ECO:0000313" key="3">
    <source>
        <dbReference type="RefSeq" id="XP_019051970.1"/>
    </source>
</evidence>
<dbReference type="OrthoDB" id="2020560at2759"/>
<dbReference type="PANTHER" id="PTHR33064">
    <property type="entry name" value="POL PROTEIN"/>
    <property type="match status" value="1"/>
</dbReference>
<evidence type="ECO:0000259" key="1">
    <source>
        <dbReference type="Pfam" id="PF17919"/>
    </source>
</evidence>
<dbReference type="SUPFAM" id="SSF56672">
    <property type="entry name" value="DNA/RNA polymerases"/>
    <property type="match status" value="1"/>
</dbReference>
<evidence type="ECO:0000313" key="2">
    <source>
        <dbReference type="Proteomes" id="UP000189703"/>
    </source>
</evidence>
<sequence length="190" mass="20865">MQEDVDVPLILGRPFLAIGKAMINVQQGQRSLRIQDEEIIFKMSDAMKNAPSSDDFCYLIDAIGDAVNACFQEGIVLGHKISQKGIEVDKAKVEAIEKLPPPSSVGSVRSFLGHVGFYRKFIKDFSKIAKPLSTLLQKEVAFEFSLECLQAFNTLKDKLINAPIMIAPDWTLPFELMCDASDSAVGAVLG</sequence>
<dbReference type="InterPro" id="IPR051320">
    <property type="entry name" value="Viral_Replic_Matur_Polypro"/>
</dbReference>
<feature type="domain" description="Reverse transcriptase/retrotransposon-derived protein RNase H-like" evidence="1">
    <location>
        <begin position="147"/>
        <end position="189"/>
    </location>
</feature>
<accession>A0A1U8Q1Q3</accession>
<dbReference type="InterPro" id="IPR043128">
    <property type="entry name" value="Rev_trsase/Diguanyl_cyclase"/>
</dbReference>
<keyword evidence="2" id="KW-1185">Reference proteome</keyword>
<dbReference type="KEGG" id="nnu:109114178"/>
<dbReference type="Proteomes" id="UP000189703">
    <property type="component" value="Unplaced"/>
</dbReference>
<name>A0A1U8Q1Q3_NELNU</name>
<dbReference type="OMA" id="NAPIMIA"/>
<dbReference type="FunFam" id="3.30.70.270:FF:000026">
    <property type="entry name" value="Transposon Ty3-G Gag-Pol polyprotein"/>
    <property type="match status" value="1"/>
</dbReference>